<dbReference type="PANTHER" id="PTHR46696:SF4">
    <property type="entry name" value="BIOTIN BIOSYNTHESIS CYTOCHROME P450"/>
    <property type="match status" value="1"/>
</dbReference>
<keyword evidence="6 7" id="KW-0503">Monooxygenase</keyword>
<comment type="caution">
    <text evidence="9">The sequence shown here is derived from an EMBL/GenBank/DDBJ whole genome shotgun (WGS) entry which is preliminary data.</text>
</comment>
<proteinExistence type="inferred from homology"/>
<evidence type="ECO:0000256" key="6">
    <source>
        <dbReference type="ARBA" id="ARBA00023033"/>
    </source>
</evidence>
<dbReference type="EMBL" id="MBLM01000066">
    <property type="protein sequence ID" value="OHV40799.1"/>
    <property type="molecule type" value="Genomic_DNA"/>
</dbReference>
<gene>
    <name evidence="9" type="ORF">CC117_33465</name>
    <name evidence="8" type="ORF">CC117_33480</name>
</gene>
<dbReference type="PRINTS" id="PR00359">
    <property type="entry name" value="BP450"/>
</dbReference>
<dbReference type="GO" id="GO:0020037">
    <property type="term" value="F:heme binding"/>
    <property type="evidence" value="ECO:0007669"/>
    <property type="project" value="InterPro"/>
</dbReference>
<evidence type="ECO:0000256" key="7">
    <source>
        <dbReference type="RuleBase" id="RU000461"/>
    </source>
</evidence>
<dbReference type="FunFam" id="1.10.630.10:FF:000018">
    <property type="entry name" value="Cytochrome P450 monooxygenase"/>
    <property type="match status" value="1"/>
</dbReference>
<keyword evidence="2 7" id="KW-0349">Heme</keyword>
<evidence type="ECO:0000313" key="8">
    <source>
        <dbReference type="EMBL" id="OHV40781.1"/>
    </source>
</evidence>
<dbReference type="OrthoDB" id="3215747at2"/>
<dbReference type="SUPFAM" id="SSF48264">
    <property type="entry name" value="Cytochrome P450"/>
    <property type="match status" value="1"/>
</dbReference>
<reference evidence="10" key="1">
    <citation type="submission" date="2016-07" db="EMBL/GenBank/DDBJ databases">
        <title>Sequence Frankia sp. strain CcI1.17.</title>
        <authorList>
            <person name="Ghodhbane-Gtari F."/>
            <person name="Swanson E."/>
            <person name="Gueddou A."/>
            <person name="Morris K."/>
            <person name="Hezbri K."/>
            <person name="Ktari A."/>
            <person name="Nouioui I."/>
            <person name="Abebe-Akele F."/>
            <person name="Simpson S."/>
            <person name="Thomas K."/>
            <person name="Gtari M."/>
            <person name="Tisa L.S."/>
            <person name="Hurst S."/>
        </authorList>
    </citation>
    <scope>NUCLEOTIDE SEQUENCE [LARGE SCALE GENOMIC DNA]</scope>
    <source>
        <strain evidence="10">Cc1.17</strain>
    </source>
</reference>
<dbReference type="GO" id="GO:0005506">
    <property type="term" value="F:iron ion binding"/>
    <property type="evidence" value="ECO:0007669"/>
    <property type="project" value="InterPro"/>
</dbReference>
<name>A0A1S1R4V9_9ACTN</name>
<organism evidence="9 10">
    <name type="scientific">Parafrankia colletiae</name>
    <dbReference type="NCBI Taxonomy" id="573497"/>
    <lineage>
        <taxon>Bacteria</taxon>
        <taxon>Bacillati</taxon>
        <taxon>Actinomycetota</taxon>
        <taxon>Actinomycetes</taxon>
        <taxon>Frankiales</taxon>
        <taxon>Frankiaceae</taxon>
        <taxon>Parafrankia</taxon>
    </lineage>
</organism>
<evidence type="ECO:0000313" key="9">
    <source>
        <dbReference type="EMBL" id="OHV40799.1"/>
    </source>
</evidence>
<comment type="similarity">
    <text evidence="1 7">Belongs to the cytochrome P450 family.</text>
</comment>
<accession>A0A1S1R4V9</accession>
<keyword evidence="10" id="KW-1185">Reference proteome</keyword>
<dbReference type="PROSITE" id="PS00086">
    <property type="entry name" value="CYTOCHROME_P450"/>
    <property type="match status" value="1"/>
</dbReference>
<dbReference type="GO" id="GO:0008395">
    <property type="term" value="F:steroid hydroxylase activity"/>
    <property type="evidence" value="ECO:0007669"/>
    <property type="project" value="TreeGrafter"/>
</dbReference>
<evidence type="ECO:0000256" key="3">
    <source>
        <dbReference type="ARBA" id="ARBA00022723"/>
    </source>
</evidence>
<dbReference type="GO" id="GO:0036199">
    <property type="term" value="F:cholest-4-en-3-one 26-monooxygenase activity"/>
    <property type="evidence" value="ECO:0007669"/>
    <property type="project" value="TreeGrafter"/>
</dbReference>
<dbReference type="PANTHER" id="PTHR46696">
    <property type="entry name" value="P450, PUTATIVE (EUROFUNG)-RELATED"/>
    <property type="match status" value="1"/>
</dbReference>
<keyword evidence="3 7" id="KW-0479">Metal-binding</keyword>
<keyword evidence="5 7" id="KW-0408">Iron</keyword>
<dbReference type="EMBL" id="MBLM01000067">
    <property type="protein sequence ID" value="OHV40781.1"/>
    <property type="molecule type" value="Genomic_DNA"/>
</dbReference>
<dbReference type="GO" id="GO:0006707">
    <property type="term" value="P:cholesterol catabolic process"/>
    <property type="evidence" value="ECO:0007669"/>
    <property type="project" value="TreeGrafter"/>
</dbReference>
<dbReference type="InterPro" id="IPR036396">
    <property type="entry name" value="Cyt_P450_sf"/>
</dbReference>
<dbReference type="Pfam" id="PF00067">
    <property type="entry name" value="p450"/>
    <property type="match status" value="1"/>
</dbReference>
<dbReference type="AlphaFoldDB" id="A0A1S1R4V9"/>
<protein>
    <submittedName>
        <fullName evidence="9">Cytochrome P450</fullName>
    </submittedName>
</protein>
<evidence type="ECO:0000256" key="5">
    <source>
        <dbReference type="ARBA" id="ARBA00023004"/>
    </source>
</evidence>
<reference evidence="9" key="2">
    <citation type="journal article" date="2017" name="Genome Announc.">
        <title>Permanent Draft Genome Sequence for Frankia sp. Strain Cc1.17, a Nitrogen-Fixing Actinobacterium Isolated from Root Nodules of Colletia cruciata.</title>
        <authorList>
            <person name="Swanson E."/>
            <person name="Oshone R."/>
            <person name="Nouioui I."/>
            <person name="Abebe-Akele F."/>
            <person name="Simpson S."/>
            <person name="Morris K."/>
            <person name="Thomas W.K."/>
            <person name="Sen A."/>
            <person name="Ghodhbane-Gtari F."/>
            <person name="Gtari M."/>
            <person name="Tisa L.S."/>
        </authorList>
    </citation>
    <scope>NUCLEOTIDE SEQUENCE</scope>
    <source>
        <strain evidence="9">Cc1.17</strain>
    </source>
</reference>
<keyword evidence="4 7" id="KW-0560">Oxidoreductase</keyword>
<dbReference type="PRINTS" id="PR00385">
    <property type="entry name" value="P450"/>
</dbReference>
<dbReference type="RefSeq" id="WP_071083321.1">
    <property type="nucleotide sequence ID" value="NZ_MBLM01000066.1"/>
</dbReference>
<dbReference type="Gene3D" id="1.10.630.10">
    <property type="entry name" value="Cytochrome P450"/>
    <property type="match status" value="1"/>
</dbReference>
<dbReference type="InterPro" id="IPR017972">
    <property type="entry name" value="Cyt_P450_CS"/>
</dbReference>
<evidence type="ECO:0000256" key="2">
    <source>
        <dbReference type="ARBA" id="ARBA00022617"/>
    </source>
</evidence>
<dbReference type="InterPro" id="IPR002397">
    <property type="entry name" value="Cyt_P450_B"/>
</dbReference>
<dbReference type="InterPro" id="IPR001128">
    <property type="entry name" value="Cyt_P450"/>
</dbReference>
<dbReference type="Proteomes" id="UP000179627">
    <property type="component" value="Unassembled WGS sequence"/>
</dbReference>
<dbReference type="CDD" id="cd11032">
    <property type="entry name" value="P450_EryK-like"/>
    <property type="match status" value="1"/>
</dbReference>
<sequence length="400" mass="44434">MTAAATRRSLPDLLAWMDRLRQRGTVHHDASQQCWQVLGHPEASTVLAEHTIFSSDVGDLAPRSAEIELFQRGNFLRIDPPEHRRLRGLASRAFTPRTVTGLAPHIADITSELLDAIGDRGRIDLIDELAYPLPVIVIAELLGLPAGDRPMFRRWADLMFDRAATNPDEPLTRLAEANIRAVTPVVRDMNAYLLEHIRRARSHPGDDLTARLVQAEIDGQRLVDEEIVGFVGLLLLAGHITTTATLGNTVLTLDQHPWAAAEVRADADLLPAVIEESLRLRTPFPRLLRRTSRAAELGGSDIPAGSMVAVWLAAANRDERVFPDPDRFDPHRSPNPHLAFGHGIHFCLGAPLARLEARIALGLLLTRYRDIQVATDAPVEQRDPWTMVSLNKLPLDVRRR</sequence>
<evidence type="ECO:0000256" key="4">
    <source>
        <dbReference type="ARBA" id="ARBA00023002"/>
    </source>
</evidence>
<evidence type="ECO:0000256" key="1">
    <source>
        <dbReference type="ARBA" id="ARBA00010617"/>
    </source>
</evidence>
<evidence type="ECO:0000313" key="10">
    <source>
        <dbReference type="Proteomes" id="UP000179627"/>
    </source>
</evidence>